<feature type="coiled-coil region" evidence="1">
    <location>
        <begin position="170"/>
        <end position="211"/>
    </location>
</feature>
<organism evidence="3 4">
    <name type="scientific">Pholiota conissans</name>
    <dbReference type="NCBI Taxonomy" id="109636"/>
    <lineage>
        <taxon>Eukaryota</taxon>
        <taxon>Fungi</taxon>
        <taxon>Dikarya</taxon>
        <taxon>Basidiomycota</taxon>
        <taxon>Agaricomycotina</taxon>
        <taxon>Agaricomycetes</taxon>
        <taxon>Agaricomycetidae</taxon>
        <taxon>Agaricales</taxon>
        <taxon>Agaricineae</taxon>
        <taxon>Strophariaceae</taxon>
        <taxon>Pholiota</taxon>
    </lineage>
</organism>
<dbReference type="Proteomes" id="UP000807469">
    <property type="component" value="Unassembled WGS sequence"/>
</dbReference>
<proteinExistence type="predicted"/>
<protein>
    <submittedName>
        <fullName evidence="3">Uncharacterized protein</fullName>
    </submittedName>
</protein>
<feature type="region of interest" description="Disordered" evidence="2">
    <location>
        <begin position="1"/>
        <end position="73"/>
    </location>
</feature>
<keyword evidence="4" id="KW-1185">Reference proteome</keyword>
<accession>A0A9P5YUY8</accession>
<evidence type="ECO:0000313" key="3">
    <source>
        <dbReference type="EMBL" id="KAF9474376.1"/>
    </source>
</evidence>
<reference evidence="3" key="1">
    <citation type="submission" date="2020-11" db="EMBL/GenBank/DDBJ databases">
        <authorList>
            <consortium name="DOE Joint Genome Institute"/>
            <person name="Ahrendt S."/>
            <person name="Riley R."/>
            <person name="Andreopoulos W."/>
            <person name="Labutti K."/>
            <person name="Pangilinan J."/>
            <person name="Ruiz-Duenas F.J."/>
            <person name="Barrasa J.M."/>
            <person name="Sanchez-Garcia M."/>
            <person name="Camarero S."/>
            <person name="Miyauchi S."/>
            <person name="Serrano A."/>
            <person name="Linde D."/>
            <person name="Babiker R."/>
            <person name="Drula E."/>
            <person name="Ayuso-Fernandez I."/>
            <person name="Pacheco R."/>
            <person name="Padilla G."/>
            <person name="Ferreira P."/>
            <person name="Barriuso J."/>
            <person name="Kellner H."/>
            <person name="Castanera R."/>
            <person name="Alfaro M."/>
            <person name="Ramirez L."/>
            <person name="Pisabarro A.G."/>
            <person name="Kuo A."/>
            <person name="Tritt A."/>
            <person name="Lipzen A."/>
            <person name="He G."/>
            <person name="Yan M."/>
            <person name="Ng V."/>
            <person name="Cullen D."/>
            <person name="Martin F."/>
            <person name="Rosso M.-N."/>
            <person name="Henrissat B."/>
            <person name="Hibbett D."/>
            <person name="Martinez A.T."/>
            <person name="Grigoriev I.V."/>
        </authorList>
    </citation>
    <scope>NUCLEOTIDE SEQUENCE</scope>
    <source>
        <strain evidence="3">CIRM-BRFM 674</strain>
    </source>
</reference>
<name>A0A9P5YUY8_9AGAR</name>
<evidence type="ECO:0000256" key="2">
    <source>
        <dbReference type="SAM" id="MobiDB-lite"/>
    </source>
</evidence>
<dbReference type="AlphaFoldDB" id="A0A9P5YUY8"/>
<comment type="caution">
    <text evidence="3">The sequence shown here is derived from an EMBL/GenBank/DDBJ whole genome shotgun (WGS) entry which is preliminary data.</text>
</comment>
<keyword evidence="1" id="KW-0175">Coiled coil</keyword>
<evidence type="ECO:0000256" key="1">
    <source>
        <dbReference type="SAM" id="Coils"/>
    </source>
</evidence>
<sequence>MVRNKKVTPKKSPLPSSSPPPPYITSAGKAKWAARKAHNQSSPLSKKTLIWPSPLGPQTLIRKGKQPQRKSSERAALQVKLAYQPGGSLDSQTDSQTAIDNLSTASLTFSAPSVDTTIPRSGSTRAVSTIAPGLVLQTFEPASQLSAIASAIASGPSTKNPNAPSSESLLKSLQDVLAGLETERNTYLREIQELKKEIERRDDIRKQERRDSRQLHDDLSEISKLLGAVRDKLTKLACNIEYH</sequence>
<evidence type="ECO:0000313" key="4">
    <source>
        <dbReference type="Proteomes" id="UP000807469"/>
    </source>
</evidence>
<dbReference type="OrthoDB" id="10676685at2759"/>
<dbReference type="EMBL" id="MU155382">
    <property type="protein sequence ID" value="KAF9474376.1"/>
    <property type="molecule type" value="Genomic_DNA"/>
</dbReference>
<gene>
    <name evidence="3" type="ORF">BDN70DRAFT_936702</name>
</gene>